<evidence type="ECO:0008006" key="4">
    <source>
        <dbReference type="Google" id="ProtNLM"/>
    </source>
</evidence>
<evidence type="ECO:0000313" key="3">
    <source>
        <dbReference type="Proteomes" id="UP000026962"/>
    </source>
</evidence>
<keyword evidence="3" id="KW-1185">Reference proteome</keyword>
<dbReference type="Proteomes" id="UP000026962">
    <property type="component" value="Chromosome 10"/>
</dbReference>
<proteinExistence type="predicted"/>
<name>A0A0E0M543_ORYPU</name>
<dbReference type="HOGENOM" id="CLU_2053476_0_0_1"/>
<dbReference type="EnsemblPlants" id="OPUNC10G00830.1">
    <property type="protein sequence ID" value="OPUNC10G00830.1"/>
    <property type="gene ID" value="OPUNC10G00830"/>
</dbReference>
<dbReference type="Gramene" id="OPUNC10G00830.1">
    <property type="protein sequence ID" value="OPUNC10G00830.1"/>
    <property type="gene ID" value="OPUNC10G00830"/>
</dbReference>
<organism evidence="2">
    <name type="scientific">Oryza punctata</name>
    <name type="common">Red rice</name>
    <dbReference type="NCBI Taxonomy" id="4537"/>
    <lineage>
        <taxon>Eukaryota</taxon>
        <taxon>Viridiplantae</taxon>
        <taxon>Streptophyta</taxon>
        <taxon>Embryophyta</taxon>
        <taxon>Tracheophyta</taxon>
        <taxon>Spermatophyta</taxon>
        <taxon>Magnoliopsida</taxon>
        <taxon>Liliopsida</taxon>
        <taxon>Poales</taxon>
        <taxon>Poaceae</taxon>
        <taxon>BOP clade</taxon>
        <taxon>Oryzoideae</taxon>
        <taxon>Oryzeae</taxon>
        <taxon>Oryzinae</taxon>
        <taxon>Oryza</taxon>
    </lineage>
</organism>
<reference evidence="2" key="1">
    <citation type="submission" date="2015-04" db="UniProtKB">
        <authorList>
            <consortium name="EnsemblPlants"/>
        </authorList>
    </citation>
    <scope>IDENTIFICATION</scope>
</reference>
<protein>
    <recommendedName>
        <fullName evidence="4">Secreted protein</fullName>
    </recommendedName>
</protein>
<accession>A0A0E0M543</accession>
<feature type="signal peptide" evidence="1">
    <location>
        <begin position="1"/>
        <end position="17"/>
    </location>
</feature>
<reference evidence="2" key="2">
    <citation type="submission" date="2018-05" db="EMBL/GenBank/DDBJ databases">
        <title>OpunRS2 (Oryza punctata Reference Sequence Version 2).</title>
        <authorList>
            <person name="Zhang J."/>
            <person name="Kudrna D."/>
            <person name="Lee S."/>
            <person name="Talag J."/>
            <person name="Welchert J."/>
            <person name="Wing R.A."/>
        </authorList>
    </citation>
    <scope>NUCLEOTIDE SEQUENCE [LARGE SCALE GENOMIC DNA]</scope>
</reference>
<sequence>MMRAASLSCLRPCMLRGVTVCAALAARATVRFARRLAVGSVTGGLTLSDILLDMTMTEDDLSPELVPAPAQGAHRRRGQEPQLLASFRQLRTYDKLPTKRTLAAADVASGGNDQATCRMT</sequence>
<dbReference type="OMA" id="GNDQATC"/>
<keyword evidence="1" id="KW-0732">Signal</keyword>
<dbReference type="AlphaFoldDB" id="A0A0E0M543"/>
<evidence type="ECO:0000313" key="2">
    <source>
        <dbReference type="EnsemblPlants" id="OPUNC10G00830.1"/>
    </source>
</evidence>
<evidence type="ECO:0000256" key="1">
    <source>
        <dbReference type="SAM" id="SignalP"/>
    </source>
</evidence>
<feature type="chain" id="PRO_5002367405" description="Secreted protein" evidence="1">
    <location>
        <begin position="18"/>
        <end position="120"/>
    </location>
</feature>